<reference evidence="3 4" key="1">
    <citation type="submission" date="2017-10" db="EMBL/GenBank/DDBJ databases">
        <title>Draft genome of Lysinibacillus fusiformis strain Juneja, a laboratory-derived pathogen of Drosophila melanogaster.</title>
        <authorList>
            <person name="Smith B.R."/>
            <person name="Unckless R.L."/>
        </authorList>
    </citation>
    <scope>NUCLEOTIDE SEQUENCE [LARGE SCALE GENOMIC DNA]</scope>
    <source>
        <strain evidence="3 4">Juneja</strain>
    </source>
</reference>
<evidence type="ECO:0000313" key="3">
    <source>
        <dbReference type="EMBL" id="PKU53045.1"/>
    </source>
</evidence>
<accession>A0A2I0V401</accession>
<feature type="coiled-coil region" evidence="1">
    <location>
        <begin position="48"/>
        <end position="75"/>
    </location>
</feature>
<feature type="transmembrane region" description="Helical" evidence="2">
    <location>
        <begin position="249"/>
        <end position="273"/>
    </location>
</feature>
<feature type="transmembrane region" description="Helical" evidence="2">
    <location>
        <begin position="347"/>
        <end position="370"/>
    </location>
</feature>
<keyword evidence="2" id="KW-0472">Membrane</keyword>
<name>A0A2I0V401_9BACI</name>
<sequence>MATIRTAIQIEDRLSKPIKVMHKMVSRMVNQLEAMHAASRQMIDTSSVQLAQKELARAAEQFNRVEKEIRNADHAQQSFSNNIRDGTTAVGGLLTKIKEIAGKYLDFQVVGRVLLSNEHNTTSGLNVINNGLQTTEQPLTQAMGSGNLQGQDLNNVFQSTSNGVQNTTNYLNAFIEKLREIASSGEISMAKIRNAVLGLAFEGIFDGIVKSDLFKELVQNAAIAMEKLSSIASSTLNFFIPDGSLKDSWSFIVPIISTVAAAMLVYESALLLVKAAEIASTIWTGLRTLAIGLLTATTWTSVSATSAATAAAWGLNAAIAANPIFILVIAIVILIGLFYLAVAAFNYFAGTSVSATGIIAGAFMVLGSWIYNRVAYMWNLWASFVEFFVNVWKNPMYSVKKLFYNLATNMLDLIISMISGWDGFATSFVNAIVDAVNFAIRAWNWFVKLLPENISSSVGLKVGTEYSHRESITSDLKGLRGVLDNWIGEAPDDYWEAPKMEFKDLGKSWDKGYNWGANLFKSGEEKNDSNKEDKMKNDINNALALGDKLDKGNELGKKTADNTEKATEGIKIMNEDLKYLRDIAEREAINRYTTAEIKVDMKNENRINSELDIDGIIDRFGQRVEEVSGMLAEGGSIEDV</sequence>
<keyword evidence="2" id="KW-0812">Transmembrane</keyword>
<dbReference type="AlphaFoldDB" id="A0A2I0V401"/>
<dbReference type="Proteomes" id="UP000234956">
    <property type="component" value="Unassembled WGS sequence"/>
</dbReference>
<protein>
    <submittedName>
        <fullName evidence="3">Phage tail tape measure protein</fullName>
    </submittedName>
</protein>
<gene>
    <name evidence="3" type="ORF">CRI88_01560</name>
</gene>
<evidence type="ECO:0000256" key="2">
    <source>
        <dbReference type="SAM" id="Phobius"/>
    </source>
</evidence>
<dbReference type="RefSeq" id="WP_036127644.1">
    <property type="nucleotide sequence ID" value="NZ_PDFK01000001.1"/>
</dbReference>
<feature type="transmembrane region" description="Helical" evidence="2">
    <location>
        <begin position="285"/>
        <end position="313"/>
    </location>
</feature>
<keyword evidence="1" id="KW-0175">Coiled coil</keyword>
<proteinExistence type="predicted"/>
<evidence type="ECO:0000313" key="4">
    <source>
        <dbReference type="Proteomes" id="UP000234956"/>
    </source>
</evidence>
<keyword evidence="2" id="KW-1133">Transmembrane helix</keyword>
<feature type="transmembrane region" description="Helical" evidence="2">
    <location>
        <begin position="376"/>
        <end position="392"/>
    </location>
</feature>
<dbReference type="EMBL" id="PDFK01000001">
    <property type="protein sequence ID" value="PKU53045.1"/>
    <property type="molecule type" value="Genomic_DNA"/>
</dbReference>
<organism evidence="3 4">
    <name type="scientific">Lysinibacillus fusiformis</name>
    <dbReference type="NCBI Taxonomy" id="28031"/>
    <lineage>
        <taxon>Bacteria</taxon>
        <taxon>Bacillati</taxon>
        <taxon>Bacillota</taxon>
        <taxon>Bacilli</taxon>
        <taxon>Bacillales</taxon>
        <taxon>Bacillaceae</taxon>
        <taxon>Lysinibacillus</taxon>
    </lineage>
</organism>
<evidence type="ECO:0000256" key="1">
    <source>
        <dbReference type="SAM" id="Coils"/>
    </source>
</evidence>
<comment type="caution">
    <text evidence="3">The sequence shown here is derived from an EMBL/GenBank/DDBJ whole genome shotgun (WGS) entry which is preliminary data.</text>
</comment>
<feature type="transmembrane region" description="Helical" evidence="2">
    <location>
        <begin position="319"/>
        <end position="340"/>
    </location>
</feature>